<feature type="domain" description="Nitroreductase" evidence="1">
    <location>
        <begin position="512"/>
        <end position="582"/>
    </location>
</feature>
<evidence type="ECO:0000259" key="1">
    <source>
        <dbReference type="Pfam" id="PF00881"/>
    </source>
</evidence>
<dbReference type="PANTHER" id="PTHR42741:SF3">
    <property type="entry name" value="NITROREDUCTASE FAMILY PROTEIN"/>
    <property type="match status" value="1"/>
</dbReference>
<dbReference type="EMBL" id="LFYR01002060">
    <property type="protein sequence ID" value="KMZ57545.1"/>
    <property type="molecule type" value="Genomic_DNA"/>
</dbReference>
<dbReference type="STRING" id="29655.A0A0K9NNH9"/>
<evidence type="ECO:0000313" key="2">
    <source>
        <dbReference type="EMBL" id="KMZ57545.1"/>
    </source>
</evidence>
<gene>
    <name evidence="2" type="ORF">ZOSMA_85G01160</name>
</gene>
<dbReference type="PANTHER" id="PTHR42741">
    <property type="entry name" value="NITROREDUCTASE FAMILY PROTEIN"/>
    <property type="match status" value="1"/>
</dbReference>
<dbReference type="AlphaFoldDB" id="A0A0K9NNH9"/>
<accession>A0A0K9NNH9</accession>
<dbReference type="InterPro" id="IPR029479">
    <property type="entry name" value="Nitroreductase"/>
</dbReference>
<dbReference type="InterPro" id="IPR000415">
    <property type="entry name" value="Nitroreductase-like"/>
</dbReference>
<organism evidence="2 3">
    <name type="scientific">Zostera marina</name>
    <name type="common">Eelgrass</name>
    <dbReference type="NCBI Taxonomy" id="29655"/>
    <lineage>
        <taxon>Eukaryota</taxon>
        <taxon>Viridiplantae</taxon>
        <taxon>Streptophyta</taxon>
        <taxon>Embryophyta</taxon>
        <taxon>Tracheophyta</taxon>
        <taxon>Spermatophyta</taxon>
        <taxon>Magnoliopsida</taxon>
        <taxon>Liliopsida</taxon>
        <taxon>Zosteraceae</taxon>
        <taxon>Zostera</taxon>
    </lineage>
</organism>
<keyword evidence="3" id="KW-1185">Reference proteome</keyword>
<dbReference type="CDD" id="cd02142">
    <property type="entry name" value="McbC_SagB-like_oxidoreductase"/>
    <property type="match status" value="2"/>
</dbReference>
<protein>
    <submittedName>
        <fullName evidence="2">Nitroreductase-like protein</fullName>
    </submittedName>
</protein>
<reference evidence="3" key="1">
    <citation type="journal article" date="2016" name="Nature">
        <title>The genome of the seagrass Zostera marina reveals angiosperm adaptation to the sea.</title>
        <authorList>
            <person name="Olsen J.L."/>
            <person name="Rouze P."/>
            <person name="Verhelst B."/>
            <person name="Lin Y.-C."/>
            <person name="Bayer T."/>
            <person name="Collen J."/>
            <person name="Dattolo E."/>
            <person name="De Paoli E."/>
            <person name="Dittami S."/>
            <person name="Maumus F."/>
            <person name="Michel G."/>
            <person name="Kersting A."/>
            <person name="Lauritano C."/>
            <person name="Lohaus R."/>
            <person name="Toepel M."/>
            <person name="Tonon T."/>
            <person name="Vanneste K."/>
            <person name="Amirebrahimi M."/>
            <person name="Brakel J."/>
            <person name="Bostroem C."/>
            <person name="Chovatia M."/>
            <person name="Grimwood J."/>
            <person name="Jenkins J.W."/>
            <person name="Jueterbock A."/>
            <person name="Mraz A."/>
            <person name="Stam W.T."/>
            <person name="Tice H."/>
            <person name="Bornberg-Bauer E."/>
            <person name="Green P.J."/>
            <person name="Pearson G.A."/>
            <person name="Procaccini G."/>
            <person name="Duarte C.M."/>
            <person name="Schmutz J."/>
            <person name="Reusch T.B.H."/>
            <person name="Van de Peer Y."/>
        </authorList>
    </citation>
    <scope>NUCLEOTIDE SEQUENCE [LARGE SCALE GENOMIC DNA]</scope>
    <source>
        <strain evidence="3">cv. Finnish</strain>
    </source>
</reference>
<name>A0A0K9NNH9_ZOSMR</name>
<dbReference type="SUPFAM" id="SSF55469">
    <property type="entry name" value="FMN-dependent nitroreductase-like"/>
    <property type="match status" value="2"/>
</dbReference>
<dbReference type="GO" id="GO:0016491">
    <property type="term" value="F:oxidoreductase activity"/>
    <property type="evidence" value="ECO:0007669"/>
    <property type="project" value="InterPro"/>
</dbReference>
<evidence type="ECO:0000313" key="3">
    <source>
        <dbReference type="Proteomes" id="UP000036987"/>
    </source>
</evidence>
<comment type="caution">
    <text evidence="2">The sequence shown here is derived from an EMBL/GenBank/DDBJ whole genome shotgun (WGS) entry which is preliminary data.</text>
</comment>
<dbReference type="OMA" id="ERAYRYC"/>
<sequence>MHTGADHLNQALFYHEQTKHHLTRYARGPHGLDWVNQPNPFLRYPSSLLPLLHFNPGTASPRYSSLFHSNFAANPQPLTYTILSQLLFDSLSLSAWKSAGSSTWSLRVNPSSGNLHPTECYIISSNLPKEESTIDLCPSFFDSPFVAHYAPKEHGLELRCCIPDEIFSKFGLDEYGGFIVGFSSIFWREAWKYGERGFRYCNHDVGHAIGAFAIAAAAVGWDVKILDGLGQEDLGILFGIGAGFNGEAPVKSIPSRPTKGKMPWIELEHPDCALLVFPSTPIKEAAVVSSSLPEINVNYAKLSSEISKLHTLKWFGKPNPLSNNHLCWDIIYKTAHAVEKPPTPDDQFTINPLRSSELILGASHIYKDSTVREVIRKRRSAVDMDGVHIMGRETFYQILLHCLPSGDENKQGKQFTLPFRALPWDSQVHAVLFVHRVAELPMGIYFLVRNDDHFESLKQAMRTEFEWDKPEACPVGVPLYRLVKGDFRKLSKQLSCHQDIAADGCFSLGMIARFEPTLREKSGWMYPRLFWETGVLGQILYLEAHAVGISATGIGCYFDDAVHEVLGLEDEEFQSLYHFTVGSPVIDGRIMSLPAYPGPQ</sequence>
<dbReference type="OrthoDB" id="1857329at2759"/>
<dbReference type="Proteomes" id="UP000036987">
    <property type="component" value="Unassembled WGS sequence"/>
</dbReference>
<dbReference type="Gene3D" id="3.40.109.10">
    <property type="entry name" value="NADH Oxidase"/>
    <property type="match status" value="2"/>
</dbReference>
<proteinExistence type="predicted"/>
<dbReference type="Pfam" id="PF00881">
    <property type="entry name" value="Nitroreductase"/>
    <property type="match status" value="1"/>
</dbReference>